<dbReference type="eggNOG" id="COG0790">
    <property type="taxonomic scope" value="Bacteria"/>
</dbReference>
<evidence type="ECO:0000313" key="4">
    <source>
        <dbReference type="Proteomes" id="UP000006838"/>
    </source>
</evidence>
<dbReference type="InParanoid" id="Q3J8Z1"/>
<evidence type="ECO:0000313" key="3">
    <source>
        <dbReference type="EMBL" id="ABA58705.1"/>
    </source>
</evidence>
<dbReference type="Pfam" id="PF10544">
    <property type="entry name" value="T5orf172"/>
    <property type="match status" value="1"/>
</dbReference>
<dbReference type="STRING" id="323261.Noc_2247"/>
<feature type="compositionally biased region" description="Polar residues" evidence="1">
    <location>
        <begin position="212"/>
        <end position="236"/>
    </location>
</feature>
<reference evidence="4" key="1">
    <citation type="journal article" date="2006" name="Appl. Environ. Microbiol.">
        <title>Complete genome sequence of the marine, chemolithoautotrophic, ammonia-oxidizing bacterium Nitrosococcus oceani ATCC 19707.</title>
        <authorList>
            <person name="Klotz M.G."/>
            <person name="Arp D.J."/>
            <person name="Chain P.S.G."/>
            <person name="El-Sheikh A.F."/>
            <person name="Hauser L.J."/>
            <person name="Hommes N.G."/>
            <person name="Larimer F.W."/>
            <person name="Malfatti S.A."/>
            <person name="Norton J.M."/>
            <person name="Poret-Peterson A.T."/>
            <person name="Vergez L.M."/>
            <person name="Ward B.B."/>
        </authorList>
    </citation>
    <scope>NUCLEOTIDE SEQUENCE [LARGE SCALE GENOMIC DNA]</scope>
    <source>
        <strain evidence="4">ATCC 19707 / BCRC 17464 / NCIMB 11848 / C-107</strain>
    </source>
</reference>
<dbReference type="HOGENOM" id="CLU_1022443_0_0_6"/>
<name>Q3J8Z1_NITOC</name>
<dbReference type="Proteomes" id="UP000006838">
    <property type="component" value="Chromosome"/>
</dbReference>
<feature type="domain" description="Bacteriophage T5 Orf172 DNA-binding" evidence="2">
    <location>
        <begin position="18"/>
        <end position="99"/>
    </location>
</feature>
<proteinExistence type="predicted"/>
<feature type="region of interest" description="Disordered" evidence="1">
    <location>
        <begin position="207"/>
        <end position="241"/>
    </location>
</feature>
<dbReference type="KEGG" id="noc:Noc_2247"/>
<keyword evidence="4" id="KW-1185">Reference proteome</keyword>
<evidence type="ECO:0000256" key="1">
    <source>
        <dbReference type="SAM" id="MobiDB-lite"/>
    </source>
</evidence>
<evidence type="ECO:0000259" key="2">
    <source>
        <dbReference type="SMART" id="SM00974"/>
    </source>
</evidence>
<accession>Q3J8Z1</accession>
<protein>
    <recommendedName>
        <fullName evidence="2">Bacteriophage T5 Orf172 DNA-binding domain-containing protein</fullName>
    </recommendedName>
</protein>
<gene>
    <name evidence="3" type="ordered locus">Noc_2247</name>
</gene>
<organism evidence="3 4">
    <name type="scientific">Nitrosococcus oceani (strain ATCC 19707 / BCRC 17464 / JCM 30415 / NCIMB 11848 / C-107)</name>
    <dbReference type="NCBI Taxonomy" id="323261"/>
    <lineage>
        <taxon>Bacteria</taxon>
        <taxon>Pseudomonadati</taxon>
        <taxon>Pseudomonadota</taxon>
        <taxon>Gammaproteobacteria</taxon>
        <taxon>Chromatiales</taxon>
        <taxon>Chromatiaceae</taxon>
        <taxon>Nitrosococcus</taxon>
    </lineage>
</organism>
<dbReference type="InterPro" id="IPR018306">
    <property type="entry name" value="Phage_T5_Orf172_DNA-bd"/>
</dbReference>
<sequence>MDVSLMSRGYIYILTNPSYEKNLLKIGRTSRSPEIRAEEIYKRATGVPTPFKVSFKRKVLNCKEAERLIHTRLKTYRPHNSREFFKLSINEAVSIVNQVCEEIDHLSTPNQENEKYKQNPPRKVSVPQRIPGYFYLYNNFGKLKYGLTVNNPFGDRNLNILICYKVYDGKAVSAVLKKNRNIEKQGGSWILSFREIISMSGSNYSILKEQEPSPNGDQVETNSPPKYNTPKSQTPDSESKIKYRESKPSWLQWVLFVLAKIALVAGSQGYFG</sequence>
<dbReference type="EMBL" id="CP000127">
    <property type="protein sequence ID" value="ABA58705.1"/>
    <property type="molecule type" value="Genomic_DNA"/>
</dbReference>
<dbReference type="SMART" id="SM00974">
    <property type="entry name" value="T5orf172"/>
    <property type="match status" value="1"/>
</dbReference>
<dbReference type="AlphaFoldDB" id="Q3J8Z1"/>